<feature type="chain" id="PRO_5035431278" evidence="1">
    <location>
        <begin position="19"/>
        <end position="141"/>
    </location>
</feature>
<dbReference type="OrthoDB" id="3798738at2759"/>
<organism evidence="2 3">
    <name type="scientific">Paraphoma chrysanthemicola</name>
    <dbReference type="NCBI Taxonomy" id="798071"/>
    <lineage>
        <taxon>Eukaryota</taxon>
        <taxon>Fungi</taxon>
        <taxon>Dikarya</taxon>
        <taxon>Ascomycota</taxon>
        <taxon>Pezizomycotina</taxon>
        <taxon>Dothideomycetes</taxon>
        <taxon>Pleosporomycetidae</taxon>
        <taxon>Pleosporales</taxon>
        <taxon>Pleosporineae</taxon>
        <taxon>Phaeosphaeriaceae</taxon>
        <taxon>Paraphoma</taxon>
    </lineage>
</organism>
<comment type="caution">
    <text evidence="2">The sequence shown here is derived from an EMBL/GenBank/DDBJ whole genome shotgun (WGS) entry which is preliminary data.</text>
</comment>
<reference evidence="2" key="1">
    <citation type="journal article" date="2021" name="Nat. Commun.">
        <title>Genetic determinants of endophytism in the Arabidopsis root mycobiome.</title>
        <authorList>
            <person name="Mesny F."/>
            <person name="Miyauchi S."/>
            <person name="Thiergart T."/>
            <person name="Pickel B."/>
            <person name="Atanasova L."/>
            <person name="Karlsson M."/>
            <person name="Huettel B."/>
            <person name="Barry K.W."/>
            <person name="Haridas S."/>
            <person name="Chen C."/>
            <person name="Bauer D."/>
            <person name="Andreopoulos W."/>
            <person name="Pangilinan J."/>
            <person name="LaButti K."/>
            <person name="Riley R."/>
            <person name="Lipzen A."/>
            <person name="Clum A."/>
            <person name="Drula E."/>
            <person name="Henrissat B."/>
            <person name="Kohler A."/>
            <person name="Grigoriev I.V."/>
            <person name="Martin F.M."/>
            <person name="Hacquard S."/>
        </authorList>
    </citation>
    <scope>NUCLEOTIDE SEQUENCE</scope>
    <source>
        <strain evidence="2">MPI-SDFR-AT-0120</strain>
    </source>
</reference>
<evidence type="ECO:0000313" key="2">
    <source>
        <dbReference type="EMBL" id="KAH7087871.1"/>
    </source>
</evidence>
<keyword evidence="1" id="KW-0732">Signal</keyword>
<sequence>MHFSTPILALALSAATSANPITQRSTLGSWAVTFKDAGYANGWKQQDLTANYTSDSYPAGIVSTCKWVSYPEGGQTDSLTCEGAEGFAYEYHLSKLSLQQSIELPNKATVFGTKDLVMVSDMVTGRVWTAKDVIEVTSATA</sequence>
<dbReference type="Proteomes" id="UP000813461">
    <property type="component" value="Unassembled WGS sequence"/>
</dbReference>
<keyword evidence="3" id="KW-1185">Reference proteome</keyword>
<protein>
    <submittedName>
        <fullName evidence="2">Uncharacterized protein</fullName>
    </submittedName>
</protein>
<evidence type="ECO:0000256" key="1">
    <source>
        <dbReference type="SAM" id="SignalP"/>
    </source>
</evidence>
<feature type="signal peptide" evidence="1">
    <location>
        <begin position="1"/>
        <end position="18"/>
    </location>
</feature>
<proteinExistence type="predicted"/>
<accession>A0A8K0VZU2</accession>
<name>A0A8K0VZU2_9PLEO</name>
<dbReference type="EMBL" id="JAGMVJ010000009">
    <property type="protein sequence ID" value="KAH7087871.1"/>
    <property type="molecule type" value="Genomic_DNA"/>
</dbReference>
<evidence type="ECO:0000313" key="3">
    <source>
        <dbReference type="Proteomes" id="UP000813461"/>
    </source>
</evidence>
<gene>
    <name evidence="2" type="ORF">FB567DRAFT_355921</name>
</gene>
<dbReference type="AlphaFoldDB" id="A0A8K0VZU2"/>